<evidence type="ECO:0000259" key="16">
    <source>
        <dbReference type="Pfam" id="PF07715"/>
    </source>
</evidence>
<protein>
    <submittedName>
        <fullName evidence="17">Iron complex outermembrane receptor protein</fullName>
    </submittedName>
</protein>
<comment type="similarity">
    <text evidence="12 13">Belongs to the TonB-dependent receptor family.</text>
</comment>
<dbReference type="EMBL" id="VITN01000009">
    <property type="protein sequence ID" value="TWB18812.1"/>
    <property type="molecule type" value="Genomic_DNA"/>
</dbReference>
<dbReference type="Gene3D" id="2.40.170.20">
    <property type="entry name" value="TonB-dependent receptor, beta-barrel domain"/>
    <property type="match status" value="1"/>
</dbReference>
<evidence type="ECO:0000256" key="1">
    <source>
        <dbReference type="ARBA" id="ARBA00004571"/>
    </source>
</evidence>
<evidence type="ECO:0000256" key="6">
    <source>
        <dbReference type="ARBA" id="ARBA00022729"/>
    </source>
</evidence>
<feature type="chain" id="PRO_5021962423" evidence="14">
    <location>
        <begin position="35"/>
        <end position="750"/>
    </location>
</feature>
<keyword evidence="6 14" id="KW-0732">Signal</keyword>
<dbReference type="Pfam" id="PF07715">
    <property type="entry name" value="Plug"/>
    <property type="match status" value="1"/>
</dbReference>
<dbReference type="PANTHER" id="PTHR32552">
    <property type="entry name" value="FERRICHROME IRON RECEPTOR-RELATED"/>
    <property type="match status" value="1"/>
</dbReference>
<dbReference type="Pfam" id="PF00593">
    <property type="entry name" value="TonB_dep_Rec_b-barrel"/>
    <property type="match status" value="1"/>
</dbReference>
<gene>
    <name evidence="17" type="ORF">FBZ89_109198</name>
</gene>
<keyword evidence="10 12" id="KW-0472">Membrane</keyword>
<evidence type="ECO:0000256" key="2">
    <source>
        <dbReference type="ARBA" id="ARBA00022448"/>
    </source>
</evidence>
<keyword evidence="4" id="KW-0410">Iron transport</keyword>
<dbReference type="GO" id="GO:0009279">
    <property type="term" value="C:cell outer membrane"/>
    <property type="evidence" value="ECO:0007669"/>
    <property type="project" value="UniProtKB-SubCell"/>
</dbReference>
<evidence type="ECO:0000256" key="8">
    <source>
        <dbReference type="ARBA" id="ARBA00023065"/>
    </source>
</evidence>
<feature type="domain" description="TonB-dependent receptor-like beta-barrel" evidence="15">
    <location>
        <begin position="279"/>
        <end position="694"/>
    </location>
</feature>
<dbReference type="AlphaFoldDB" id="A0A560FB27"/>
<evidence type="ECO:0000313" key="17">
    <source>
        <dbReference type="EMBL" id="TWB18812.1"/>
    </source>
</evidence>
<evidence type="ECO:0000256" key="9">
    <source>
        <dbReference type="ARBA" id="ARBA00023077"/>
    </source>
</evidence>
<keyword evidence="8" id="KW-0406">Ion transport</keyword>
<accession>A0A560FB27</accession>
<evidence type="ECO:0000256" key="12">
    <source>
        <dbReference type="PROSITE-ProRule" id="PRU01360"/>
    </source>
</evidence>
<evidence type="ECO:0000256" key="5">
    <source>
        <dbReference type="ARBA" id="ARBA00022692"/>
    </source>
</evidence>
<evidence type="ECO:0000256" key="4">
    <source>
        <dbReference type="ARBA" id="ARBA00022496"/>
    </source>
</evidence>
<sequence length="750" mass="81916">MTTKPETRPSRATLMMGAAAVAMALAALAPPARAAEAPAPSGAADADAPMTEIDVVAKVMRVSPSNVPLEATEPTSIVPEGFLRDNIVPLSSFDDMVKFQPSVYAQSPNGPGLGKAETLSLRGFQDSQFNITFDGIPFGDATDLHHTSSALFVAHDMGQAEVDRGPGTASTIGKATFGGTLGFLSKTPSEDPGVTAYGTYGSWNTKGIGGEIDTGRTVLGRMFFDVQRTTSDGYLTGAEEQRTNYFFKDVLDIGERTTVTLVASKNHSFEYTTQGVTLADLAKYGDNWGLGDNPKAQSYYKYQPSRYTSDFDYIRVQSELTDSIKLDNTAYTNGFGHHYKESSDASDSNPKDVGVTVYNAAGKKVATYANDIPGKEANANYRTFGDTFRLTDSLSFGDIKAGVWYDRQLDHRHSESYDWTQNILVTGKYGTPYTYKYRDLNTTWQPYAEFDWKVTPDLTLIPGVKVTSFTRDVDALYNKTKPPAPLNYSETYTEAQPSIAAHYTIQEGWTAYAQVAKGFLAPPIDVFQVAKIASIKPEETMNYQVGTAVQHGRWMVGADAYYIDFSNYISTSQVPGTTESTFVNGSGAIYKGLEMEAQYALTDALSLYANASLNHAQYKDNYVWVADTPQWMATTGVMYDSPEGLYFSAIGKVVGPFYGQDNTTDAKTGLPDFANAYRIHPVFTADVSVGWRLKDLGYHLVDVTPSLKIGNLFDTHRINGFAGTQSATGDALYWTTPGRSVFFNLSVTGW</sequence>
<evidence type="ECO:0000256" key="7">
    <source>
        <dbReference type="ARBA" id="ARBA00023004"/>
    </source>
</evidence>
<keyword evidence="9 13" id="KW-0798">TonB box</keyword>
<dbReference type="InterPro" id="IPR037066">
    <property type="entry name" value="Plug_dom_sf"/>
</dbReference>
<dbReference type="InterPro" id="IPR036942">
    <property type="entry name" value="Beta-barrel_TonB_sf"/>
</dbReference>
<feature type="domain" description="TonB-dependent receptor plug" evidence="16">
    <location>
        <begin position="70"/>
        <end position="179"/>
    </location>
</feature>
<dbReference type="PROSITE" id="PS52016">
    <property type="entry name" value="TONB_DEPENDENT_REC_3"/>
    <property type="match status" value="1"/>
</dbReference>
<dbReference type="PANTHER" id="PTHR32552:SF68">
    <property type="entry name" value="FERRICHROME OUTER MEMBRANE TRANSPORTER_PHAGE RECEPTOR"/>
    <property type="match status" value="1"/>
</dbReference>
<dbReference type="Proteomes" id="UP000319859">
    <property type="component" value="Unassembled WGS sequence"/>
</dbReference>
<organism evidence="17 18">
    <name type="scientific">Nitrospirillum amazonense</name>
    <dbReference type="NCBI Taxonomy" id="28077"/>
    <lineage>
        <taxon>Bacteria</taxon>
        <taxon>Pseudomonadati</taxon>
        <taxon>Pseudomonadota</taxon>
        <taxon>Alphaproteobacteria</taxon>
        <taxon>Rhodospirillales</taxon>
        <taxon>Azospirillaceae</taxon>
        <taxon>Nitrospirillum</taxon>
    </lineage>
</organism>
<keyword evidence="11 12" id="KW-0998">Cell outer membrane</keyword>
<evidence type="ECO:0000259" key="15">
    <source>
        <dbReference type="Pfam" id="PF00593"/>
    </source>
</evidence>
<name>A0A560FB27_9PROT</name>
<evidence type="ECO:0000256" key="14">
    <source>
        <dbReference type="SAM" id="SignalP"/>
    </source>
</evidence>
<feature type="signal peptide" evidence="14">
    <location>
        <begin position="1"/>
        <end position="34"/>
    </location>
</feature>
<keyword evidence="2 12" id="KW-0813">Transport</keyword>
<keyword evidence="17" id="KW-0675">Receptor</keyword>
<dbReference type="InterPro" id="IPR039426">
    <property type="entry name" value="TonB-dep_rcpt-like"/>
</dbReference>
<comment type="subcellular location">
    <subcellularLocation>
        <location evidence="1 12">Cell outer membrane</location>
        <topology evidence="1 12">Multi-pass membrane protein</topology>
    </subcellularLocation>
</comment>
<dbReference type="InterPro" id="IPR012910">
    <property type="entry name" value="Plug_dom"/>
</dbReference>
<dbReference type="InterPro" id="IPR006311">
    <property type="entry name" value="TAT_signal"/>
</dbReference>
<keyword evidence="7" id="KW-0408">Iron</keyword>
<evidence type="ECO:0000313" key="18">
    <source>
        <dbReference type="Proteomes" id="UP000319859"/>
    </source>
</evidence>
<evidence type="ECO:0000256" key="11">
    <source>
        <dbReference type="ARBA" id="ARBA00023237"/>
    </source>
</evidence>
<proteinExistence type="inferred from homology"/>
<evidence type="ECO:0000256" key="10">
    <source>
        <dbReference type="ARBA" id="ARBA00023136"/>
    </source>
</evidence>
<keyword evidence="5 12" id="KW-0812">Transmembrane</keyword>
<dbReference type="PROSITE" id="PS51318">
    <property type="entry name" value="TAT"/>
    <property type="match status" value="1"/>
</dbReference>
<evidence type="ECO:0000256" key="3">
    <source>
        <dbReference type="ARBA" id="ARBA00022452"/>
    </source>
</evidence>
<dbReference type="Gene3D" id="2.170.130.10">
    <property type="entry name" value="TonB-dependent receptor, plug domain"/>
    <property type="match status" value="1"/>
</dbReference>
<dbReference type="GO" id="GO:0015344">
    <property type="term" value="F:siderophore uptake transmembrane transporter activity"/>
    <property type="evidence" value="ECO:0007669"/>
    <property type="project" value="TreeGrafter"/>
</dbReference>
<dbReference type="InterPro" id="IPR000531">
    <property type="entry name" value="Beta-barrel_TonB"/>
</dbReference>
<comment type="caution">
    <text evidence="17">The sequence shown here is derived from an EMBL/GenBank/DDBJ whole genome shotgun (WGS) entry which is preliminary data.</text>
</comment>
<evidence type="ECO:0000256" key="13">
    <source>
        <dbReference type="RuleBase" id="RU003357"/>
    </source>
</evidence>
<keyword evidence="3 12" id="KW-1134">Transmembrane beta strand</keyword>
<dbReference type="SUPFAM" id="SSF56935">
    <property type="entry name" value="Porins"/>
    <property type="match status" value="1"/>
</dbReference>
<reference evidence="17 18" key="1">
    <citation type="submission" date="2019-06" db="EMBL/GenBank/DDBJ databases">
        <title>Genomic Encyclopedia of Type Strains, Phase IV (KMG-V): Genome sequencing to study the core and pangenomes of soil and plant-associated prokaryotes.</title>
        <authorList>
            <person name="Whitman W."/>
        </authorList>
    </citation>
    <scope>NUCLEOTIDE SEQUENCE [LARGE SCALE GENOMIC DNA]</scope>
    <source>
        <strain evidence="17 18">BR 11880</strain>
    </source>
</reference>